<dbReference type="EMBL" id="VDUZ01000016">
    <property type="protein sequence ID" value="TXL74878.1"/>
    <property type="molecule type" value="Genomic_DNA"/>
</dbReference>
<dbReference type="Pfam" id="PF06414">
    <property type="entry name" value="Zeta_toxin"/>
    <property type="match status" value="1"/>
</dbReference>
<evidence type="ECO:0000259" key="3">
    <source>
        <dbReference type="Pfam" id="PF06414"/>
    </source>
</evidence>
<keyword evidence="1" id="KW-0547">Nucleotide-binding</keyword>
<sequence>MTQPTLLVLAGPNGAGKTTLAYSHLQHFVAAGLFLNADETARDIRPENVETVAVAAGRQVLERRQVLIASRASLCIETTLATRTLVHAVHRAREQGYRSCLYFLFISSPSLCQFRVKLRVMKGGHNIPDDVVQRRHAQGLRLLQTYVAACDDVEIFHADESPLKILERSDSVSNVVDSARFDMLQAAIRIAGGPPIIV</sequence>
<reference evidence="4 5" key="1">
    <citation type="submission" date="2019-06" db="EMBL/GenBank/DDBJ databases">
        <title>New taxonomy in bacterial strain CC-CFT640, isolated from vineyard.</title>
        <authorList>
            <person name="Lin S.-Y."/>
            <person name="Tsai C.-F."/>
            <person name="Young C.-C."/>
        </authorList>
    </citation>
    <scope>NUCLEOTIDE SEQUENCE [LARGE SCALE GENOMIC DNA]</scope>
    <source>
        <strain evidence="4 5">CC-CFT640</strain>
    </source>
</reference>
<dbReference type="Gene3D" id="3.40.50.300">
    <property type="entry name" value="P-loop containing nucleotide triphosphate hydrolases"/>
    <property type="match status" value="1"/>
</dbReference>
<evidence type="ECO:0000313" key="5">
    <source>
        <dbReference type="Proteomes" id="UP000321638"/>
    </source>
</evidence>
<dbReference type="OrthoDB" id="9791543at2"/>
<dbReference type="SUPFAM" id="SSF52540">
    <property type="entry name" value="P-loop containing nucleoside triphosphate hydrolases"/>
    <property type="match status" value="1"/>
</dbReference>
<keyword evidence="2" id="KW-0067">ATP-binding</keyword>
<dbReference type="PANTHER" id="PTHR39206:SF1">
    <property type="entry name" value="SLL8004 PROTEIN"/>
    <property type="match status" value="1"/>
</dbReference>
<evidence type="ECO:0000256" key="1">
    <source>
        <dbReference type="ARBA" id="ARBA00022741"/>
    </source>
</evidence>
<gene>
    <name evidence="4" type="ORF">FHP25_15825</name>
</gene>
<dbReference type="InterPro" id="IPR027417">
    <property type="entry name" value="P-loop_NTPase"/>
</dbReference>
<evidence type="ECO:0000256" key="2">
    <source>
        <dbReference type="ARBA" id="ARBA00022840"/>
    </source>
</evidence>
<keyword evidence="5" id="KW-1185">Reference proteome</keyword>
<name>A0A5C8PM98_9HYPH</name>
<organism evidence="4 5">
    <name type="scientific">Vineibacter terrae</name>
    <dbReference type="NCBI Taxonomy" id="2586908"/>
    <lineage>
        <taxon>Bacteria</taxon>
        <taxon>Pseudomonadati</taxon>
        <taxon>Pseudomonadota</taxon>
        <taxon>Alphaproteobacteria</taxon>
        <taxon>Hyphomicrobiales</taxon>
        <taxon>Vineibacter</taxon>
    </lineage>
</organism>
<dbReference type="InterPro" id="IPR010488">
    <property type="entry name" value="Zeta_toxin_domain"/>
</dbReference>
<evidence type="ECO:0000313" key="4">
    <source>
        <dbReference type="EMBL" id="TXL74878.1"/>
    </source>
</evidence>
<dbReference type="RefSeq" id="WP_147847921.1">
    <property type="nucleotide sequence ID" value="NZ_VDUZ01000016.1"/>
</dbReference>
<comment type="caution">
    <text evidence="4">The sequence shown here is derived from an EMBL/GenBank/DDBJ whole genome shotgun (WGS) entry which is preliminary data.</text>
</comment>
<proteinExistence type="predicted"/>
<dbReference type="GO" id="GO:0005524">
    <property type="term" value="F:ATP binding"/>
    <property type="evidence" value="ECO:0007669"/>
    <property type="project" value="UniProtKB-KW"/>
</dbReference>
<accession>A0A5C8PM98</accession>
<dbReference type="PANTHER" id="PTHR39206">
    <property type="entry name" value="SLL8004 PROTEIN"/>
    <property type="match status" value="1"/>
</dbReference>
<feature type="domain" description="Zeta toxin" evidence="3">
    <location>
        <begin position="3"/>
        <end position="159"/>
    </location>
</feature>
<dbReference type="AlphaFoldDB" id="A0A5C8PM98"/>
<dbReference type="GO" id="GO:0016301">
    <property type="term" value="F:kinase activity"/>
    <property type="evidence" value="ECO:0007669"/>
    <property type="project" value="InterPro"/>
</dbReference>
<protein>
    <submittedName>
        <fullName evidence="4">Zeta toxin</fullName>
    </submittedName>
</protein>
<dbReference type="Proteomes" id="UP000321638">
    <property type="component" value="Unassembled WGS sequence"/>
</dbReference>